<dbReference type="GO" id="GO:0005886">
    <property type="term" value="C:plasma membrane"/>
    <property type="evidence" value="ECO:0007669"/>
    <property type="project" value="TreeGrafter"/>
</dbReference>
<evidence type="ECO:0000256" key="3">
    <source>
        <dbReference type="ARBA" id="ARBA00022692"/>
    </source>
</evidence>
<keyword evidence="5" id="KW-0915">Sodium</keyword>
<comment type="subcellular location">
    <subcellularLocation>
        <location evidence="1">Membrane</location>
        <topology evidence="1">Multi-pass membrane protein</topology>
    </subcellularLocation>
</comment>
<keyword evidence="4 9" id="KW-1133">Transmembrane helix</keyword>
<organism evidence="11 12">
    <name type="scientific">Cylicostephanus goldi</name>
    <name type="common">Nematode worm</name>
    <dbReference type="NCBI Taxonomy" id="71465"/>
    <lineage>
        <taxon>Eukaryota</taxon>
        <taxon>Metazoa</taxon>
        <taxon>Ecdysozoa</taxon>
        <taxon>Nematoda</taxon>
        <taxon>Chromadorea</taxon>
        <taxon>Rhabditida</taxon>
        <taxon>Rhabditina</taxon>
        <taxon>Rhabditomorpha</taxon>
        <taxon>Strongyloidea</taxon>
        <taxon>Strongylidae</taxon>
        <taxon>Cylicostephanus</taxon>
    </lineage>
</organism>
<dbReference type="PANTHER" id="PTHR10110:SF92">
    <property type="entry name" value="NA(+)_H(+) EXCHANGER PROTEIN 2-RELATED"/>
    <property type="match status" value="1"/>
</dbReference>
<keyword evidence="7 9" id="KW-0472">Membrane</keyword>
<evidence type="ECO:0000256" key="6">
    <source>
        <dbReference type="ARBA" id="ARBA00023065"/>
    </source>
</evidence>
<evidence type="ECO:0000256" key="8">
    <source>
        <dbReference type="ARBA" id="ARBA00023201"/>
    </source>
</evidence>
<gene>
    <name evidence="11" type="ORF">CGOC_LOCUS2521</name>
</gene>
<dbReference type="GO" id="GO:0051453">
    <property type="term" value="P:regulation of intracellular pH"/>
    <property type="evidence" value="ECO:0007669"/>
    <property type="project" value="TreeGrafter"/>
</dbReference>
<sequence>MYSLQQLYTHHSEVAVLNPVFVIALPFLAYLVSEMFGLSSIMAIVFCGAAMKQYVKLNVPEQNLLAINYFIKAGARSKATTSVLSMCSETVIFVFLGLSTVSSDHHWDTPFIVLTTVFCLIYRTLGVVVMCFVLNKYRLNKFSKVDQFIMAYGGLRGAIAYGLVVALPNIPAKNMFITSCIVVIYFTVFLQGITLKPIAEFLQVEKKNIHKKNMTEHIYQETHHYVQNREKPNPPQYQIFSCEKLKIA</sequence>
<evidence type="ECO:0000256" key="4">
    <source>
        <dbReference type="ARBA" id="ARBA00022989"/>
    </source>
</evidence>
<feature type="transmembrane region" description="Helical" evidence="9">
    <location>
        <begin position="20"/>
        <end position="47"/>
    </location>
</feature>
<dbReference type="Pfam" id="PF00999">
    <property type="entry name" value="Na_H_Exchanger"/>
    <property type="match status" value="1"/>
</dbReference>
<evidence type="ECO:0000259" key="10">
    <source>
        <dbReference type="Pfam" id="PF00999"/>
    </source>
</evidence>
<keyword evidence="12" id="KW-1185">Reference proteome</keyword>
<keyword evidence="2" id="KW-0813">Transport</keyword>
<dbReference type="AlphaFoldDB" id="A0A3P6QPQ7"/>
<feature type="transmembrane region" description="Helical" evidence="9">
    <location>
        <begin position="176"/>
        <end position="199"/>
    </location>
</feature>
<evidence type="ECO:0000313" key="12">
    <source>
        <dbReference type="Proteomes" id="UP000271889"/>
    </source>
</evidence>
<dbReference type="Proteomes" id="UP000271889">
    <property type="component" value="Unassembled WGS sequence"/>
</dbReference>
<evidence type="ECO:0000256" key="1">
    <source>
        <dbReference type="ARBA" id="ARBA00004141"/>
    </source>
</evidence>
<feature type="transmembrane region" description="Helical" evidence="9">
    <location>
        <begin position="149"/>
        <end position="170"/>
    </location>
</feature>
<evidence type="ECO:0000256" key="2">
    <source>
        <dbReference type="ARBA" id="ARBA00022448"/>
    </source>
</evidence>
<evidence type="ECO:0000313" key="11">
    <source>
        <dbReference type="EMBL" id="VDK52906.1"/>
    </source>
</evidence>
<keyword evidence="8" id="KW-0739">Sodium transport</keyword>
<evidence type="ECO:0000256" key="9">
    <source>
        <dbReference type="SAM" id="Phobius"/>
    </source>
</evidence>
<feature type="domain" description="Cation/H+ exchanger transmembrane" evidence="10">
    <location>
        <begin position="9"/>
        <end position="199"/>
    </location>
</feature>
<dbReference type="InterPro" id="IPR006153">
    <property type="entry name" value="Cation/H_exchanger_TM"/>
</dbReference>
<keyword evidence="6" id="KW-0406">Ion transport</keyword>
<evidence type="ECO:0000256" key="7">
    <source>
        <dbReference type="ARBA" id="ARBA00023136"/>
    </source>
</evidence>
<dbReference type="EMBL" id="UYRV01005694">
    <property type="protein sequence ID" value="VDK52906.1"/>
    <property type="molecule type" value="Genomic_DNA"/>
</dbReference>
<dbReference type="InterPro" id="IPR018422">
    <property type="entry name" value="Cation/H_exchanger_CPA1"/>
</dbReference>
<feature type="transmembrane region" description="Helical" evidence="9">
    <location>
        <begin position="79"/>
        <end position="99"/>
    </location>
</feature>
<dbReference type="PANTHER" id="PTHR10110">
    <property type="entry name" value="SODIUM/HYDROGEN EXCHANGER"/>
    <property type="match status" value="1"/>
</dbReference>
<dbReference type="OrthoDB" id="196264at2759"/>
<keyword evidence="3 9" id="KW-0812">Transmembrane</keyword>
<reference evidence="11 12" key="1">
    <citation type="submission" date="2018-11" db="EMBL/GenBank/DDBJ databases">
        <authorList>
            <consortium name="Pathogen Informatics"/>
        </authorList>
    </citation>
    <scope>NUCLEOTIDE SEQUENCE [LARGE SCALE GENOMIC DNA]</scope>
</reference>
<accession>A0A3P6QPQ7</accession>
<proteinExistence type="predicted"/>
<dbReference type="GO" id="GO:0098719">
    <property type="term" value="P:sodium ion import across plasma membrane"/>
    <property type="evidence" value="ECO:0007669"/>
    <property type="project" value="TreeGrafter"/>
</dbReference>
<dbReference type="GO" id="GO:0015385">
    <property type="term" value="F:sodium:proton antiporter activity"/>
    <property type="evidence" value="ECO:0007669"/>
    <property type="project" value="InterPro"/>
</dbReference>
<dbReference type="GO" id="GO:0015386">
    <property type="term" value="F:potassium:proton antiporter activity"/>
    <property type="evidence" value="ECO:0007669"/>
    <property type="project" value="TreeGrafter"/>
</dbReference>
<name>A0A3P6QPQ7_CYLGO</name>
<evidence type="ECO:0000256" key="5">
    <source>
        <dbReference type="ARBA" id="ARBA00023053"/>
    </source>
</evidence>
<feature type="transmembrane region" description="Helical" evidence="9">
    <location>
        <begin position="111"/>
        <end position="137"/>
    </location>
</feature>
<protein>
    <recommendedName>
        <fullName evidence="10">Cation/H+ exchanger transmembrane domain-containing protein</fullName>
    </recommendedName>
</protein>